<keyword evidence="7" id="KW-0812">Transmembrane</keyword>
<evidence type="ECO:0000259" key="12">
    <source>
        <dbReference type="Pfam" id="PF13579"/>
    </source>
</evidence>
<evidence type="ECO:0000256" key="2">
    <source>
        <dbReference type="ARBA" id="ARBA00004922"/>
    </source>
</evidence>
<evidence type="ECO:0000256" key="11">
    <source>
        <dbReference type="ARBA" id="ARBA00024899"/>
    </source>
</evidence>
<protein>
    <recommendedName>
        <fullName evidence="4">Chitobiosyldiphosphodolichol beta-mannosyltransferase</fullName>
        <ecNumber evidence="3">2.4.1.142</ecNumber>
    </recommendedName>
</protein>
<keyword evidence="14" id="KW-1185">Reference proteome</keyword>
<comment type="function">
    <text evidence="11">Participates in the formation of the lipid-linked precursor oligosaccharide for N-glycosylation. Involved in assembling the dolichol-pyrophosphate-GlcNAc(2)-Man(5) intermediate on the cytoplasmic surface of the ER.</text>
</comment>
<sequence length="508" mass="56479">MLTGLLLLLFIAVIPFLCVSSYLYLAWTNPRSLFASAKRKTAVVLVLGDVGRSPRMMYHTESLAKLGWETSLIGYRGSTPLASLMTLPHVHLAYLPDPPFLVRKLPFVLAAPIKIAWQSISVLALLLKIRAEVVMVQNPPSIPTLLLAQIAAHLRGSRLIIDWHNTGHSILALKLGSSSPLVAIATWFERTFGKVAFAHLFVTEAMKVHLAKEWQLSGKKIVLHDRPPANFRRCGPMTAHELFGRVIPDLDPPFPCSFLPKTGLSTRTQIFTRMVETSQETIALDPERPALIVSSTSWTPDEDFAVLLDGLSLYERQAKSTASGLPRLVVLVSGKGPLLSTFKKLYAERIEKETWSRVVVRTVWLEIEDYPRFLGCADLGISLHQSSSGLDLPMKVVDMFGCGVPVLARGFRCVGELVKHNQNGMVFDTAQDLAEQLISVLVGFPVAKKLDKLRAFFPGDHTPDLPGAHTYNRHEVDDHIDPSATSEWSTWDEEWTRMVAPVISDRSR</sequence>
<dbReference type="Gene3D" id="3.40.50.2000">
    <property type="entry name" value="Glycogen Phosphorylase B"/>
    <property type="match status" value="1"/>
</dbReference>
<evidence type="ECO:0000256" key="6">
    <source>
        <dbReference type="ARBA" id="ARBA00022679"/>
    </source>
</evidence>
<dbReference type="Pfam" id="PF13579">
    <property type="entry name" value="Glyco_trans_4_4"/>
    <property type="match status" value="1"/>
</dbReference>
<dbReference type="OrthoDB" id="614844at2759"/>
<evidence type="ECO:0000313" key="14">
    <source>
        <dbReference type="Proteomes" id="UP000812966"/>
    </source>
</evidence>
<name>A0A8K0JEM8_9TREE</name>
<comment type="caution">
    <text evidence="13">The sequence shown here is derived from an EMBL/GenBank/DDBJ whole genome shotgun (WGS) entry which is preliminary data.</text>
</comment>
<proteinExistence type="predicted"/>
<dbReference type="GO" id="GO:0005789">
    <property type="term" value="C:endoplasmic reticulum membrane"/>
    <property type="evidence" value="ECO:0007669"/>
    <property type="project" value="UniProtKB-SubCell"/>
</dbReference>
<dbReference type="PANTHER" id="PTHR13036:SF0">
    <property type="entry name" value="CHITOBIOSYLDIPHOSPHODOLICHOL BETA-MANNOSYLTRANSFERASE"/>
    <property type="match status" value="1"/>
</dbReference>
<dbReference type="AlphaFoldDB" id="A0A8K0JEM8"/>
<accession>A0A8K0JEM8</accession>
<evidence type="ECO:0000256" key="7">
    <source>
        <dbReference type="ARBA" id="ARBA00022692"/>
    </source>
</evidence>
<evidence type="ECO:0000256" key="4">
    <source>
        <dbReference type="ARBA" id="ARBA00015841"/>
    </source>
</evidence>
<evidence type="ECO:0000256" key="8">
    <source>
        <dbReference type="ARBA" id="ARBA00022824"/>
    </source>
</evidence>
<feature type="domain" description="Glycosyltransferase subfamily 4-like N-terminal" evidence="12">
    <location>
        <begin position="59"/>
        <end position="222"/>
    </location>
</feature>
<organism evidence="13 14">
    <name type="scientific">Filobasidium floriforme</name>
    <dbReference type="NCBI Taxonomy" id="5210"/>
    <lineage>
        <taxon>Eukaryota</taxon>
        <taxon>Fungi</taxon>
        <taxon>Dikarya</taxon>
        <taxon>Basidiomycota</taxon>
        <taxon>Agaricomycotina</taxon>
        <taxon>Tremellomycetes</taxon>
        <taxon>Filobasidiales</taxon>
        <taxon>Filobasidiaceae</taxon>
        <taxon>Filobasidium</taxon>
    </lineage>
</organism>
<dbReference type="InterPro" id="IPR028098">
    <property type="entry name" value="Glyco_trans_4-like_N"/>
</dbReference>
<evidence type="ECO:0000256" key="10">
    <source>
        <dbReference type="ARBA" id="ARBA00023136"/>
    </source>
</evidence>
<dbReference type="PANTHER" id="PTHR13036">
    <property type="entry name" value="BETA1,4 MANNOSYLTRANSFERASE"/>
    <property type="match status" value="1"/>
</dbReference>
<evidence type="ECO:0000256" key="1">
    <source>
        <dbReference type="ARBA" id="ARBA00004389"/>
    </source>
</evidence>
<gene>
    <name evidence="13" type="ORF">FFLO_06828</name>
</gene>
<evidence type="ECO:0000313" key="13">
    <source>
        <dbReference type="EMBL" id="KAG7527547.1"/>
    </source>
</evidence>
<keyword evidence="10" id="KW-0472">Membrane</keyword>
<dbReference type="EMBL" id="JABELV010000267">
    <property type="protein sequence ID" value="KAG7527547.1"/>
    <property type="molecule type" value="Genomic_DNA"/>
</dbReference>
<comment type="pathway">
    <text evidence="2">Protein modification; protein glycosylation.</text>
</comment>
<comment type="subcellular location">
    <subcellularLocation>
        <location evidence="1">Endoplasmic reticulum membrane</location>
        <topology evidence="1">Single-pass membrane protein</topology>
    </subcellularLocation>
</comment>
<evidence type="ECO:0000256" key="5">
    <source>
        <dbReference type="ARBA" id="ARBA00022676"/>
    </source>
</evidence>
<dbReference type="GO" id="GO:0004578">
    <property type="term" value="F:chitobiosyldiphosphodolichol beta-mannosyltransferase activity"/>
    <property type="evidence" value="ECO:0007669"/>
    <property type="project" value="UniProtKB-EC"/>
</dbReference>
<dbReference type="SUPFAM" id="SSF53756">
    <property type="entry name" value="UDP-Glycosyltransferase/glycogen phosphorylase"/>
    <property type="match status" value="1"/>
</dbReference>
<dbReference type="EC" id="2.4.1.142" evidence="3"/>
<reference evidence="13" key="1">
    <citation type="submission" date="2020-04" db="EMBL/GenBank/DDBJ databases">
        <title>Analysis of mating type loci in Filobasidium floriforme.</title>
        <authorList>
            <person name="Nowrousian M."/>
        </authorList>
    </citation>
    <scope>NUCLEOTIDE SEQUENCE</scope>
    <source>
        <strain evidence="13">CBS 6242</strain>
    </source>
</reference>
<dbReference type="Proteomes" id="UP000812966">
    <property type="component" value="Unassembled WGS sequence"/>
</dbReference>
<evidence type="ECO:0000256" key="9">
    <source>
        <dbReference type="ARBA" id="ARBA00022989"/>
    </source>
</evidence>
<evidence type="ECO:0000256" key="3">
    <source>
        <dbReference type="ARBA" id="ARBA00012611"/>
    </source>
</evidence>
<keyword evidence="9" id="KW-1133">Transmembrane helix</keyword>
<keyword evidence="5" id="KW-0328">Glycosyltransferase</keyword>
<keyword evidence="8" id="KW-0256">Endoplasmic reticulum</keyword>
<keyword evidence="6" id="KW-0808">Transferase</keyword>
<dbReference type="Pfam" id="PF13692">
    <property type="entry name" value="Glyco_trans_1_4"/>
    <property type="match status" value="1"/>
</dbReference>
<dbReference type="InterPro" id="IPR026051">
    <property type="entry name" value="ALG1-like"/>
</dbReference>